<feature type="chain" id="PRO_5026235573" evidence="2">
    <location>
        <begin position="21"/>
        <end position="348"/>
    </location>
</feature>
<dbReference type="InterPro" id="IPR000757">
    <property type="entry name" value="Beta-glucanase-like"/>
</dbReference>
<evidence type="ECO:0000259" key="3">
    <source>
        <dbReference type="Pfam" id="PF00722"/>
    </source>
</evidence>
<dbReference type="GO" id="GO:0004553">
    <property type="term" value="F:hydrolase activity, hydrolyzing O-glycosyl compounds"/>
    <property type="evidence" value="ECO:0007669"/>
    <property type="project" value="InterPro"/>
</dbReference>
<feature type="domain" description="GH16" evidence="3">
    <location>
        <begin position="123"/>
        <end position="275"/>
    </location>
</feature>
<keyword evidence="4" id="KW-0430">Lectin</keyword>
<keyword evidence="2" id="KW-0732">Signal</keyword>
<dbReference type="PANTHER" id="PTHR38121:SF4">
    <property type="entry name" value="GH16 DOMAIN-CONTAINING PROTEIN-RELATED"/>
    <property type="match status" value="1"/>
</dbReference>
<dbReference type="OrthoDB" id="4388755at2759"/>
<dbReference type="CDD" id="cd00413">
    <property type="entry name" value="Glyco_hydrolase_16"/>
    <property type="match status" value="1"/>
</dbReference>
<evidence type="ECO:0000256" key="1">
    <source>
        <dbReference type="SAM" id="Phobius"/>
    </source>
</evidence>
<reference evidence="4" key="1">
    <citation type="journal article" date="2020" name="Stud. Mycol.">
        <title>101 Dothideomycetes genomes: a test case for predicting lifestyles and emergence of pathogens.</title>
        <authorList>
            <person name="Haridas S."/>
            <person name="Albert R."/>
            <person name="Binder M."/>
            <person name="Bloem J."/>
            <person name="Labutti K."/>
            <person name="Salamov A."/>
            <person name="Andreopoulos B."/>
            <person name="Baker S."/>
            <person name="Barry K."/>
            <person name="Bills G."/>
            <person name="Bluhm B."/>
            <person name="Cannon C."/>
            <person name="Castanera R."/>
            <person name="Culley D."/>
            <person name="Daum C."/>
            <person name="Ezra D."/>
            <person name="Gonzalez J."/>
            <person name="Henrissat B."/>
            <person name="Kuo A."/>
            <person name="Liang C."/>
            <person name="Lipzen A."/>
            <person name="Lutzoni F."/>
            <person name="Magnuson J."/>
            <person name="Mondo S."/>
            <person name="Nolan M."/>
            <person name="Ohm R."/>
            <person name="Pangilinan J."/>
            <person name="Park H.-J."/>
            <person name="Ramirez L."/>
            <person name="Alfaro M."/>
            <person name="Sun H."/>
            <person name="Tritt A."/>
            <person name="Yoshinaga Y."/>
            <person name="Zwiers L.-H."/>
            <person name="Turgeon B."/>
            <person name="Goodwin S."/>
            <person name="Spatafora J."/>
            <person name="Crous P."/>
            <person name="Grigoriev I."/>
        </authorList>
    </citation>
    <scope>NUCLEOTIDE SEQUENCE</scope>
    <source>
        <strain evidence="4">CBS 262.69</strain>
    </source>
</reference>
<dbReference type="InterPro" id="IPR013320">
    <property type="entry name" value="ConA-like_dom_sf"/>
</dbReference>
<dbReference type="AlphaFoldDB" id="A0A6G1HKX2"/>
<keyword evidence="1" id="KW-1133">Transmembrane helix</keyword>
<dbReference type="PANTHER" id="PTHR38121">
    <property type="entry name" value="GH16 DOMAIN-CONTAINING PROTEIN"/>
    <property type="match status" value="1"/>
</dbReference>
<dbReference type="SUPFAM" id="SSF49899">
    <property type="entry name" value="Concanavalin A-like lectins/glucanases"/>
    <property type="match status" value="1"/>
</dbReference>
<accession>A0A6G1HKX2</accession>
<keyword evidence="1" id="KW-0472">Membrane</keyword>
<protein>
    <submittedName>
        <fullName evidence="4">Concanavalin A-like lectin/glucanase</fullName>
    </submittedName>
</protein>
<proteinExistence type="predicted"/>
<evidence type="ECO:0000313" key="4">
    <source>
        <dbReference type="EMBL" id="KAF2396506.1"/>
    </source>
</evidence>
<dbReference type="EMBL" id="ML996706">
    <property type="protein sequence ID" value="KAF2396506.1"/>
    <property type="molecule type" value="Genomic_DNA"/>
</dbReference>
<organism evidence="4 5">
    <name type="scientific">Trichodelitschia bisporula</name>
    <dbReference type="NCBI Taxonomy" id="703511"/>
    <lineage>
        <taxon>Eukaryota</taxon>
        <taxon>Fungi</taxon>
        <taxon>Dikarya</taxon>
        <taxon>Ascomycota</taxon>
        <taxon>Pezizomycotina</taxon>
        <taxon>Dothideomycetes</taxon>
        <taxon>Dothideomycetes incertae sedis</taxon>
        <taxon>Phaeotrichales</taxon>
        <taxon>Phaeotrichaceae</taxon>
        <taxon>Trichodelitschia</taxon>
    </lineage>
</organism>
<sequence>MLASLTLLLTALALITEAKASIADSCTAFKTSGKTPSTFQYHRFYDFRNVTGTLASPAPLDSASPSAQGPASKTVADGQWPKDWYFRDYERKSPGGTVIPVAFTPKRISITKSTDKSHDYETYLSLSTARTADEVQESAEITYKEFQVLHASIRVYARVSGAPGACAGIFTYYNDTQESDIEMMTKDQAGQVHYSNQPSSSGAPDWIDIPGATVNVSLAQHGKKQWTDWHEHRLDWTAGFSAFFVDGVERNTSTLNVPSMASEVYLDMWGANSSWVGPMKVGMDARFDIQWIEMLFNATGPEPQRGYGNVCEVEDKGLTSGSVRLVSDGLASMLAWTMLLIGVVAVVG</sequence>
<dbReference type="GO" id="GO:0030246">
    <property type="term" value="F:carbohydrate binding"/>
    <property type="evidence" value="ECO:0007669"/>
    <property type="project" value="UniProtKB-KW"/>
</dbReference>
<evidence type="ECO:0000256" key="2">
    <source>
        <dbReference type="SAM" id="SignalP"/>
    </source>
</evidence>
<name>A0A6G1HKX2_9PEZI</name>
<dbReference type="Gene3D" id="2.60.120.200">
    <property type="match status" value="1"/>
</dbReference>
<dbReference type="Proteomes" id="UP000799640">
    <property type="component" value="Unassembled WGS sequence"/>
</dbReference>
<gene>
    <name evidence="4" type="ORF">EJ06DRAFT_516006</name>
</gene>
<feature type="transmembrane region" description="Helical" evidence="1">
    <location>
        <begin position="329"/>
        <end position="347"/>
    </location>
</feature>
<dbReference type="Pfam" id="PF00722">
    <property type="entry name" value="Glyco_hydro_16"/>
    <property type="match status" value="1"/>
</dbReference>
<feature type="signal peptide" evidence="2">
    <location>
        <begin position="1"/>
        <end position="20"/>
    </location>
</feature>
<keyword evidence="5" id="KW-1185">Reference proteome</keyword>
<keyword evidence="1" id="KW-0812">Transmembrane</keyword>
<evidence type="ECO:0000313" key="5">
    <source>
        <dbReference type="Proteomes" id="UP000799640"/>
    </source>
</evidence>
<dbReference type="GO" id="GO:0005975">
    <property type="term" value="P:carbohydrate metabolic process"/>
    <property type="evidence" value="ECO:0007669"/>
    <property type="project" value="InterPro"/>
</dbReference>